<dbReference type="GeneID" id="106821603"/>
<dbReference type="RefSeq" id="XP_014681971.1">
    <property type="nucleotide sequence ID" value="XM_014826485.1"/>
</dbReference>
<reference evidence="10" key="1">
    <citation type="submission" date="2025-08" db="UniProtKB">
        <authorList>
            <consortium name="RefSeq"/>
        </authorList>
    </citation>
    <scope>IDENTIFICATION</scope>
</reference>
<dbReference type="Pfam" id="PF00005">
    <property type="entry name" value="ABC_tran"/>
    <property type="match status" value="1"/>
</dbReference>
<keyword evidence="5 7" id="KW-0472">Membrane</keyword>
<evidence type="ECO:0000313" key="9">
    <source>
        <dbReference type="Proteomes" id="UP000695022"/>
    </source>
</evidence>
<keyword evidence="2" id="KW-0547">Nucleotide-binding</keyword>
<sequence length="346" mass="38278">MDAGTIVHQGALEELQQRDCHLLERLKEHLKQYTDVDEGQTEAERQHLKKTLSLESLCGMHHNRSLSGGSTDEETPLQSQYGDDANTTKTQLMGSEERQTGAVVWRVWWAYMLACGAAMSMLVIWLHLVREGIKICMDFWLSAWAMPSHATAIYEYNSSNITTGDTGGDDGDVGYYLRGYTLLSFSTVAVTLLSSILAEVLGLRGARNLHRSLLNNIVLCPVRCFRVFADARVLDGGENFSVGQRQLVCLARAVLRDSAIIVMDEATGALDGATVDTLQRAIATAFAGKTLITIAHRLSTILEHDTIVVLDRHRRGGEIVEQGTPRSLLQNPDSSFYSLVKQQQLL</sequence>
<feature type="transmembrane region" description="Helical" evidence="7">
    <location>
        <begin position="182"/>
        <end position="203"/>
    </location>
</feature>
<evidence type="ECO:0000256" key="4">
    <source>
        <dbReference type="ARBA" id="ARBA00022989"/>
    </source>
</evidence>
<feature type="domain" description="ABC transporter" evidence="8">
    <location>
        <begin position="128"/>
        <end position="341"/>
    </location>
</feature>
<dbReference type="InterPro" id="IPR017871">
    <property type="entry name" value="ABC_transporter-like_CS"/>
</dbReference>
<proteinExistence type="predicted"/>
<dbReference type="InterPro" id="IPR027417">
    <property type="entry name" value="P-loop_NTPase"/>
</dbReference>
<dbReference type="InterPro" id="IPR036640">
    <property type="entry name" value="ABC1_TM_sf"/>
</dbReference>
<gene>
    <name evidence="10" type="primary">LOC106821603</name>
</gene>
<accession>A0ABM1FC00</accession>
<name>A0ABM1FC00_PRICU</name>
<dbReference type="Gene3D" id="3.40.50.300">
    <property type="entry name" value="P-loop containing nucleotide triphosphate hydrolases"/>
    <property type="match status" value="1"/>
</dbReference>
<dbReference type="Proteomes" id="UP000695022">
    <property type="component" value="Unplaced"/>
</dbReference>
<dbReference type="PROSITE" id="PS50893">
    <property type="entry name" value="ABC_TRANSPORTER_2"/>
    <property type="match status" value="1"/>
</dbReference>
<protein>
    <submittedName>
        <fullName evidence="10">ATP-binding cassette sub-family C member 9-like</fullName>
    </submittedName>
</protein>
<dbReference type="Gene3D" id="1.20.1560.10">
    <property type="entry name" value="ABC transporter type 1, transmembrane domain"/>
    <property type="match status" value="1"/>
</dbReference>
<dbReference type="PANTHER" id="PTHR24223">
    <property type="entry name" value="ATP-BINDING CASSETTE SUB-FAMILY C"/>
    <property type="match status" value="1"/>
</dbReference>
<dbReference type="InterPro" id="IPR050173">
    <property type="entry name" value="ABC_transporter_C-like"/>
</dbReference>
<feature type="transmembrane region" description="Helical" evidence="7">
    <location>
        <begin position="108"/>
        <end position="128"/>
    </location>
</feature>
<keyword evidence="3" id="KW-0067">ATP-binding</keyword>
<dbReference type="PANTHER" id="PTHR24223:SF461">
    <property type="entry name" value="ATP-BINDING CASSETTE SUB-FAMILY C MEMBER SUR"/>
    <property type="match status" value="1"/>
</dbReference>
<dbReference type="InterPro" id="IPR003439">
    <property type="entry name" value="ABC_transporter-like_ATP-bd"/>
</dbReference>
<evidence type="ECO:0000256" key="3">
    <source>
        <dbReference type="ARBA" id="ARBA00022840"/>
    </source>
</evidence>
<dbReference type="PROSITE" id="PS00211">
    <property type="entry name" value="ABC_TRANSPORTER_1"/>
    <property type="match status" value="1"/>
</dbReference>
<feature type="region of interest" description="Disordered" evidence="6">
    <location>
        <begin position="65"/>
        <end position="94"/>
    </location>
</feature>
<evidence type="ECO:0000256" key="6">
    <source>
        <dbReference type="SAM" id="MobiDB-lite"/>
    </source>
</evidence>
<feature type="compositionally biased region" description="Polar residues" evidence="6">
    <location>
        <begin position="65"/>
        <end position="93"/>
    </location>
</feature>
<evidence type="ECO:0000256" key="1">
    <source>
        <dbReference type="ARBA" id="ARBA00022692"/>
    </source>
</evidence>
<evidence type="ECO:0000259" key="8">
    <source>
        <dbReference type="PROSITE" id="PS50893"/>
    </source>
</evidence>
<keyword evidence="1 7" id="KW-0812">Transmembrane</keyword>
<keyword evidence="4 7" id="KW-1133">Transmembrane helix</keyword>
<evidence type="ECO:0000256" key="2">
    <source>
        <dbReference type="ARBA" id="ARBA00022741"/>
    </source>
</evidence>
<evidence type="ECO:0000313" key="10">
    <source>
        <dbReference type="RefSeq" id="XP_014681971.1"/>
    </source>
</evidence>
<evidence type="ECO:0000256" key="5">
    <source>
        <dbReference type="ARBA" id="ARBA00023136"/>
    </source>
</evidence>
<keyword evidence="9" id="KW-1185">Reference proteome</keyword>
<evidence type="ECO:0000256" key="7">
    <source>
        <dbReference type="SAM" id="Phobius"/>
    </source>
</evidence>
<dbReference type="SUPFAM" id="SSF52540">
    <property type="entry name" value="P-loop containing nucleoside triphosphate hydrolases"/>
    <property type="match status" value="1"/>
</dbReference>
<organism evidence="9 10">
    <name type="scientific">Priapulus caudatus</name>
    <name type="common">Priapulid worm</name>
    <dbReference type="NCBI Taxonomy" id="37621"/>
    <lineage>
        <taxon>Eukaryota</taxon>
        <taxon>Metazoa</taxon>
        <taxon>Ecdysozoa</taxon>
        <taxon>Scalidophora</taxon>
        <taxon>Priapulida</taxon>
        <taxon>Priapulimorpha</taxon>
        <taxon>Priapulimorphida</taxon>
        <taxon>Priapulidae</taxon>
        <taxon>Priapulus</taxon>
    </lineage>
</organism>